<keyword evidence="2" id="KW-0732">Signal</keyword>
<dbReference type="InterPro" id="IPR023365">
    <property type="entry name" value="Sortase_dom-sf"/>
</dbReference>
<dbReference type="Pfam" id="PF04203">
    <property type="entry name" value="Sortase"/>
    <property type="match status" value="1"/>
</dbReference>
<dbReference type="CDD" id="cd05829">
    <property type="entry name" value="Sortase_F"/>
    <property type="match status" value="1"/>
</dbReference>
<evidence type="ECO:0000256" key="2">
    <source>
        <dbReference type="SAM" id="SignalP"/>
    </source>
</evidence>
<gene>
    <name evidence="3" type="ORF">GCM10023353_05360</name>
</gene>
<dbReference type="Gene3D" id="2.40.260.10">
    <property type="entry name" value="Sortase"/>
    <property type="match status" value="1"/>
</dbReference>
<accession>A0ABP9C5U0</accession>
<dbReference type="InterPro" id="IPR042001">
    <property type="entry name" value="Sortase_F"/>
</dbReference>
<name>A0ABP9C5U0_9ACTN</name>
<evidence type="ECO:0000313" key="3">
    <source>
        <dbReference type="EMBL" id="GAA4805424.1"/>
    </source>
</evidence>
<keyword evidence="1" id="KW-0378">Hydrolase</keyword>
<dbReference type="SUPFAM" id="SSF63817">
    <property type="entry name" value="Sortase"/>
    <property type="match status" value="1"/>
</dbReference>
<protein>
    <recommendedName>
        <fullName evidence="5">Class F sortase</fullName>
    </recommendedName>
</protein>
<evidence type="ECO:0000256" key="1">
    <source>
        <dbReference type="ARBA" id="ARBA00022801"/>
    </source>
</evidence>
<keyword evidence="4" id="KW-1185">Reference proteome</keyword>
<organism evidence="3 4">
    <name type="scientific">Tomitella cavernea</name>
    <dbReference type="NCBI Taxonomy" id="1387982"/>
    <lineage>
        <taxon>Bacteria</taxon>
        <taxon>Bacillati</taxon>
        <taxon>Actinomycetota</taxon>
        <taxon>Actinomycetes</taxon>
        <taxon>Mycobacteriales</taxon>
        <taxon>Tomitella</taxon>
    </lineage>
</organism>
<dbReference type="EMBL" id="BAABKQ010000001">
    <property type="protein sequence ID" value="GAA4805424.1"/>
    <property type="molecule type" value="Genomic_DNA"/>
</dbReference>
<feature type="chain" id="PRO_5046375942" description="Class F sortase" evidence="2">
    <location>
        <begin position="29"/>
        <end position="225"/>
    </location>
</feature>
<proteinExistence type="predicted"/>
<evidence type="ECO:0008006" key="5">
    <source>
        <dbReference type="Google" id="ProtNLM"/>
    </source>
</evidence>
<dbReference type="RefSeq" id="WP_200171062.1">
    <property type="nucleotide sequence ID" value="NZ_BAABKQ010000001.1"/>
</dbReference>
<evidence type="ECO:0000313" key="4">
    <source>
        <dbReference type="Proteomes" id="UP001500839"/>
    </source>
</evidence>
<sequence>MTDRNGRRRRRAAAVAAVLLAAIGIAAAAVGATLQESPPQPPAAAAASVAAPSSTASAARPAPVTPVPAAPVPAPVAIDVPAIDVHHALMRLGRNPDGTLQVPPLDQVDVPGWDTLSPAPGAPGPAVIVGHVDSAEQGEGVFFDLGALRPGDTVDVTRADGTMAVFDITEVRQFAKAEFPTLRVYGNTEAPELRLITCGGAFDARSRNYEDNIVVFASLVDTRPG</sequence>
<feature type="signal peptide" evidence="2">
    <location>
        <begin position="1"/>
        <end position="28"/>
    </location>
</feature>
<dbReference type="Proteomes" id="UP001500839">
    <property type="component" value="Unassembled WGS sequence"/>
</dbReference>
<dbReference type="InterPro" id="IPR005754">
    <property type="entry name" value="Sortase"/>
</dbReference>
<dbReference type="NCBIfam" id="NF033748">
    <property type="entry name" value="class_F_sortase"/>
    <property type="match status" value="1"/>
</dbReference>
<comment type="caution">
    <text evidence="3">The sequence shown here is derived from an EMBL/GenBank/DDBJ whole genome shotgun (WGS) entry which is preliminary data.</text>
</comment>
<reference evidence="4" key="1">
    <citation type="journal article" date="2019" name="Int. J. Syst. Evol. Microbiol.">
        <title>The Global Catalogue of Microorganisms (GCM) 10K type strain sequencing project: providing services to taxonomists for standard genome sequencing and annotation.</title>
        <authorList>
            <consortium name="The Broad Institute Genomics Platform"/>
            <consortium name="The Broad Institute Genome Sequencing Center for Infectious Disease"/>
            <person name="Wu L."/>
            <person name="Ma J."/>
        </authorList>
    </citation>
    <scope>NUCLEOTIDE SEQUENCE [LARGE SCALE GENOMIC DNA]</scope>
    <source>
        <strain evidence="4">JCM 18542</strain>
    </source>
</reference>